<keyword evidence="4 11" id="KW-0812">Transmembrane</keyword>
<evidence type="ECO:0000256" key="12">
    <source>
        <dbReference type="SAM" id="MobiDB-lite"/>
    </source>
</evidence>
<keyword evidence="3 11" id="KW-0633">Potassium transport</keyword>
<evidence type="ECO:0000256" key="10">
    <source>
        <dbReference type="ARBA" id="ARBA00023303"/>
    </source>
</evidence>
<evidence type="ECO:0000313" key="16">
    <source>
        <dbReference type="EMBL" id="TRY70858.1"/>
    </source>
</evidence>
<dbReference type="AlphaFoldDB" id="A0A553NZL5"/>
<keyword evidence="6 11" id="KW-0630">Potassium</keyword>
<feature type="compositionally biased region" description="Low complexity" evidence="12">
    <location>
        <begin position="8"/>
        <end position="23"/>
    </location>
</feature>
<dbReference type="EMBL" id="VCGU01000009">
    <property type="protein sequence ID" value="TRY70858.1"/>
    <property type="molecule type" value="Genomic_DNA"/>
</dbReference>
<evidence type="ECO:0000256" key="4">
    <source>
        <dbReference type="ARBA" id="ARBA00022692"/>
    </source>
</evidence>
<dbReference type="Pfam" id="PF17655">
    <property type="entry name" value="IRK_C"/>
    <property type="match status" value="1"/>
</dbReference>
<feature type="compositionally biased region" description="Low complexity" evidence="12">
    <location>
        <begin position="31"/>
        <end position="41"/>
    </location>
</feature>
<dbReference type="OrthoDB" id="273257at2759"/>
<evidence type="ECO:0000256" key="8">
    <source>
        <dbReference type="ARBA" id="ARBA00023065"/>
    </source>
</evidence>
<dbReference type="STRING" id="6832.A0A553NZL5"/>
<dbReference type="PANTHER" id="PTHR11767">
    <property type="entry name" value="INWARD RECTIFIER POTASSIUM CHANNEL"/>
    <property type="match status" value="1"/>
</dbReference>
<comment type="subcellular location">
    <subcellularLocation>
        <location evidence="1 11">Membrane</location>
        <topology evidence="1 11">Multi-pass membrane protein</topology>
    </subcellularLocation>
</comment>
<evidence type="ECO:0000256" key="9">
    <source>
        <dbReference type="ARBA" id="ARBA00023136"/>
    </source>
</evidence>
<comment type="similarity">
    <text evidence="11">Belongs to the inward rectifier-type potassium channel (TC 1.A.2.1) family.</text>
</comment>
<dbReference type="Gene3D" id="1.10.287.70">
    <property type="match status" value="1"/>
</dbReference>
<reference evidence="16 17" key="1">
    <citation type="journal article" date="2018" name="Nat. Ecol. Evol.">
        <title>Genomic signatures of mitonuclear coevolution across populations of Tigriopus californicus.</title>
        <authorList>
            <person name="Barreto F.S."/>
            <person name="Watson E.T."/>
            <person name="Lima T.G."/>
            <person name="Willett C.S."/>
            <person name="Edmands S."/>
            <person name="Li W."/>
            <person name="Burton R.S."/>
        </authorList>
    </citation>
    <scope>NUCLEOTIDE SEQUENCE [LARGE SCALE GENOMIC DNA]</scope>
    <source>
        <strain evidence="16 17">San Diego</strain>
    </source>
</reference>
<dbReference type="PANTHER" id="PTHR11767:SF102">
    <property type="entry name" value="INWARDLY RECTIFYING POTASSIUM CHANNEL 1, ISOFORM F"/>
    <property type="match status" value="1"/>
</dbReference>
<dbReference type="InterPro" id="IPR014756">
    <property type="entry name" value="Ig_E-set"/>
</dbReference>
<dbReference type="Pfam" id="PF01007">
    <property type="entry name" value="IRK"/>
    <property type="match status" value="1"/>
</dbReference>
<keyword evidence="9 13" id="KW-0472">Membrane</keyword>
<name>A0A553NZL5_TIGCA</name>
<feature type="domain" description="Inward rectifier potassium channel C-terminal" evidence="15">
    <location>
        <begin position="363"/>
        <end position="536"/>
    </location>
</feature>
<proteinExistence type="inferred from homology"/>
<evidence type="ECO:0000256" key="1">
    <source>
        <dbReference type="ARBA" id="ARBA00004141"/>
    </source>
</evidence>
<dbReference type="GO" id="GO:1990573">
    <property type="term" value="P:potassium ion import across plasma membrane"/>
    <property type="evidence" value="ECO:0007669"/>
    <property type="project" value="TreeGrafter"/>
</dbReference>
<dbReference type="SUPFAM" id="SSF81296">
    <property type="entry name" value="E set domains"/>
    <property type="match status" value="1"/>
</dbReference>
<evidence type="ECO:0000256" key="3">
    <source>
        <dbReference type="ARBA" id="ARBA00022538"/>
    </source>
</evidence>
<keyword evidence="7 13" id="KW-1133">Transmembrane helix</keyword>
<feature type="domain" description="Potassium channel inwardly rectifying transmembrane" evidence="14">
    <location>
        <begin position="215"/>
        <end position="355"/>
    </location>
</feature>
<dbReference type="InterPro" id="IPR016449">
    <property type="entry name" value="K_chnl_inward-rec_Kir"/>
</dbReference>
<feature type="transmembrane region" description="Helical" evidence="13">
    <location>
        <begin position="247"/>
        <end position="271"/>
    </location>
</feature>
<keyword evidence="2 11" id="KW-0813">Transport</keyword>
<evidence type="ECO:0000256" key="7">
    <source>
        <dbReference type="ARBA" id="ARBA00022989"/>
    </source>
</evidence>
<feature type="region of interest" description="Disordered" evidence="12">
    <location>
        <begin position="1"/>
        <end position="105"/>
    </location>
</feature>
<dbReference type="GO" id="GO:0034765">
    <property type="term" value="P:regulation of monoatomic ion transmembrane transport"/>
    <property type="evidence" value="ECO:0007669"/>
    <property type="project" value="TreeGrafter"/>
</dbReference>
<evidence type="ECO:0008006" key="18">
    <source>
        <dbReference type="Google" id="ProtNLM"/>
    </source>
</evidence>
<sequence length="569" mass="63106">MTDHDEQSVSNSSGESPSSSNGVIAPPQLEGSSSVVSSGTSDIEVAKESSQISKHSDDHTRQSERGTVSHEKHPVFDDPSIVTPARKKSDGTVLVDLPPKPSPFLRSTTTMSSVDSEMLEKQELTSGDEACDGFISQIDQDGNIQQVPVKYEDRFMTPGEDDTPNMMADFISADILTKPFNFVSGNVSKSRFNPFRKKSGLLNVLAKQSTRNRIVSKNGTLNTMSAADGKRHHFLKDIFITMIDISWGWIFVVFATGFILSWFLFAIVWYLTMVQHGDFDEENIRNETFVPCVSAINDFTSCFLFSIETQHTIGYGGRATTEQCPFAILVMCLQSIVGVIIQACMAGIIFAKFTVPRNRGETIMFSKNAVITMRNGALMILCRISDLRKASLLEAHVRMIVIRKEKTDEGEIIPYQQTDLECGSEVDGTNDRVLMLWPITLGHKIDVESPFYEMGPRDILNSQFEIVITLEGVTEETGNTIQARTSYLPNEILWGHHFENAAVAYDKKNGVYSIQHNIINKTIVDLTPRCSAKQLLHRRDKRNSSAMTTASSSGELSPAPHHVGESPSD</sequence>
<comment type="caution">
    <text evidence="16">The sequence shown here is derived from an EMBL/GenBank/DDBJ whole genome shotgun (WGS) entry which is preliminary data.</text>
</comment>
<dbReference type="SUPFAM" id="SSF81324">
    <property type="entry name" value="Voltage-gated potassium channels"/>
    <property type="match status" value="1"/>
</dbReference>
<dbReference type="Gene3D" id="2.60.40.1400">
    <property type="entry name" value="G protein-activated inward rectifier potassium channel 1"/>
    <property type="match status" value="1"/>
</dbReference>
<protein>
    <recommendedName>
        <fullName evidence="18">Inward rectifier potassium channel C-terminal domain-containing protein</fullName>
    </recommendedName>
</protein>
<dbReference type="InterPro" id="IPR013518">
    <property type="entry name" value="K_chnl_inward-rec_Kir_cyto"/>
</dbReference>
<dbReference type="GO" id="GO:0034702">
    <property type="term" value="C:monoatomic ion channel complex"/>
    <property type="evidence" value="ECO:0007669"/>
    <property type="project" value="UniProtKB-KW"/>
</dbReference>
<evidence type="ECO:0000259" key="15">
    <source>
        <dbReference type="Pfam" id="PF17655"/>
    </source>
</evidence>
<evidence type="ECO:0000256" key="2">
    <source>
        <dbReference type="ARBA" id="ARBA00022448"/>
    </source>
</evidence>
<evidence type="ECO:0000313" key="17">
    <source>
        <dbReference type="Proteomes" id="UP000318571"/>
    </source>
</evidence>
<feature type="region of interest" description="Disordered" evidence="12">
    <location>
        <begin position="536"/>
        <end position="569"/>
    </location>
</feature>
<accession>A0A553NZL5</accession>
<organism evidence="16 17">
    <name type="scientific">Tigriopus californicus</name>
    <name type="common">Marine copepod</name>
    <dbReference type="NCBI Taxonomy" id="6832"/>
    <lineage>
        <taxon>Eukaryota</taxon>
        <taxon>Metazoa</taxon>
        <taxon>Ecdysozoa</taxon>
        <taxon>Arthropoda</taxon>
        <taxon>Crustacea</taxon>
        <taxon>Multicrustacea</taxon>
        <taxon>Hexanauplia</taxon>
        <taxon>Copepoda</taxon>
        <taxon>Harpacticoida</taxon>
        <taxon>Harpacticidae</taxon>
        <taxon>Tigriopus</taxon>
    </lineage>
</organism>
<evidence type="ECO:0000256" key="5">
    <source>
        <dbReference type="ARBA" id="ARBA00022882"/>
    </source>
</evidence>
<evidence type="ECO:0000256" key="11">
    <source>
        <dbReference type="RuleBase" id="RU003822"/>
    </source>
</evidence>
<evidence type="ECO:0000259" key="14">
    <source>
        <dbReference type="Pfam" id="PF01007"/>
    </source>
</evidence>
<keyword evidence="10 11" id="KW-0407">Ion channel</keyword>
<dbReference type="GO" id="GO:0005886">
    <property type="term" value="C:plasma membrane"/>
    <property type="evidence" value="ECO:0007669"/>
    <property type="project" value="TreeGrafter"/>
</dbReference>
<dbReference type="InterPro" id="IPR040445">
    <property type="entry name" value="Kir_TM"/>
</dbReference>
<feature type="transmembrane region" description="Helical" evidence="13">
    <location>
        <begin position="326"/>
        <end position="351"/>
    </location>
</feature>
<dbReference type="GO" id="GO:0005242">
    <property type="term" value="F:inward rectifier potassium channel activity"/>
    <property type="evidence" value="ECO:0007669"/>
    <property type="project" value="InterPro"/>
</dbReference>
<feature type="compositionally biased region" description="Polar residues" evidence="12">
    <location>
        <begin position="544"/>
        <end position="555"/>
    </location>
</feature>
<keyword evidence="5 11" id="KW-0851">Voltage-gated channel</keyword>
<keyword evidence="17" id="KW-1185">Reference proteome</keyword>
<dbReference type="Proteomes" id="UP000318571">
    <property type="component" value="Chromosome 9"/>
</dbReference>
<dbReference type="InterPro" id="IPR041647">
    <property type="entry name" value="IRK_C"/>
</dbReference>
<gene>
    <name evidence="16" type="ORF">TCAL_06546</name>
</gene>
<dbReference type="PRINTS" id="PR01320">
    <property type="entry name" value="KIRCHANNEL"/>
</dbReference>
<dbReference type="OMA" id="RATTEQC"/>
<keyword evidence="8 11" id="KW-0406">Ion transport</keyword>
<evidence type="ECO:0000256" key="6">
    <source>
        <dbReference type="ARBA" id="ARBA00022958"/>
    </source>
</evidence>
<evidence type="ECO:0000256" key="13">
    <source>
        <dbReference type="SAM" id="Phobius"/>
    </source>
</evidence>
<feature type="compositionally biased region" description="Basic and acidic residues" evidence="12">
    <location>
        <begin position="54"/>
        <end position="76"/>
    </location>
</feature>